<proteinExistence type="predicted"/>
<keyword evidence="2" id="KW-0472">Membrane</keyword>
<feature type="compositionally biased region" description="Basic and acidic residues" evidence="1">
    <location>
        <begin position="76"/>
        <end position="99"/>
    </location>
</feature>
<organism evidence="3 4">
    <name type="scientific">Longimicrobium terrae</name>
    <dbReference type="NCBI Taxonomy" id="1639882"/>
    <lineage>
        <taxon>Bacteria</taxon>
        <taxon>Pseudomonadati</taxon>
        <taxon>Gemmatimonadota</taxon>
        <taxon>Longimicrobiia</taxon>
        <taxon>Longimicrobiales</taxon>
        <taxon>Longimicrobiaceae</taxon>
        <taxon>Longimicrobium</taxon>
    </lineage>
</organism>
<feature type="region of interest" description="Disordered" evidence="1">
    <location>
        <begin position="55"/>
        <end position="127"/>
    </location>
</feature>
<reference evidence="3 4" key="1">
    <citation type="submission" date="2020-08" db="EMBL/GenBank/DDBJ databases">
        <title>Genomic Encyclopedia of Type Strains, Phase IV (KMG-IV): sequencing the most valuable type-strain genomes for metagenomic binning, comparative biology and taxonomic classification.</title>
        <authorList>
            <person name="Goeker M."/>
        </authorList>
    </citation>
    <scope>NUCLEOTIDE SEQUENCE [LARGE SCALE GENOMIC DNA]</scope>
    <source>
        <strain evidence="3 4">DSM 29007</strain>
    </source>
</reference>
<keyword evidence="2" id="KW-1133">Transmembrane helix</keyword>
<feature type="compositionally biased region" description="Pro residues" evidence="1">
    <location>
        <begin position="108"/>
        <end position="127"/>
    </location>
</feature>
<protein>
    <submittedName>
        <fullName evidence="3">Uncharacterized protein</fullName>
    </submittedName>
</protein>
<feature type="transmembrane region" description="Helical" evidence="2">
    <location>
        <begin position="167"/>
        <end position="187"/>
    </location>
</feature>
<feature type="transmembrane region" description="Helical" evidence="2">
    <location>
        <begin position="193"/>
        <end position="221"/>
    </location>
</feature>
<dbReference type="Proteomes" id="UP000582837">
    <property type="component" value="Unassembled WGS sequence"/>
</dbReference>
<evidence type="ECO:0000313" key="3">
    <source>
        <dbReference type="EMBL" id="MBB6071168.1"/>
    </source>
</evidence>
<keyword evidence="2" id="KW-0812">Transmembrane</keyword>
<evidence type="ECO:0000256" key="1">
    <source>
        <dbReference type="SAM" id="MobiDB-lite"/>
    </source>
</evidence>
<sequence length="229" mass="24541">MKRVVDRCPNCGVEHDDALGGTCEVCGTELRFWCRVHSREIGWLDAPECARCAAEPGARRPSAPPPTAPVPAPLPPRERVPEPRAERAPEPDSTAETRWRSRIRVPAGEPPPPPPEYAPPPREYAPEPPFAGRDPRDVVREGAEELRPYVVSGATFAFRLVRALISVLRFVFVGVVIGAIAGGGIAYNQGGDLIYPLVSGAIIGGGIGLFAGVIAAIRILFGSEGRTRV</sequence>
<feature type="compositionally biased region" description="Pro residues" evidence="1">
    <location>
        <begin position="62"/>
        <end position="75"/>
    </location>
</feature>
<evidence type="ECO:0000313" key="4">
    <source>
        <dbReference type="Proteomes" id="UP000582837"/>
    </source>
</evidence>
<dbReference type="RefSeq" id="WP_170033825.1">
    <property type="nucleotide sequence ID" value="NZ_JABDTL010000001.1"/>
</dbReference>
<name>A0A841GZN1_9BACT</name>
<dbReference type="AlphaFoldDB" id="A0A841GZN1"/>
<comment type="caution">
    <text evidence="3">The sequence shown here is derived from an EMBL/GenBank/DDBJ whole genome shotgun (WGS) entry which is preliminary data.</text>
</comment>
<dbReference type="EMBL" id="JACHIA010000007">
    <property type="protein sequence ID" value="MBB6071168.1"/>
    <property type="molecule type" value="Genomic_DNA"/>
</dbReference>
<keyword evidence="4" id="KW-1185">Reference proteome</keyword>
<evidence type="ECO:0000256" key="2">
    <source>
        <dbReference type="SAM" id="Phobius"/>
    </source>
</evidence>
<accession>A0A841GZN1</accession>
<gene>
    <name evidence="3" type="ORF">HNQ61_002792</name>
</gene>